<evidence type="ECO:0000313" key="1">
    <source>
        <dbReference type="EMBL" id="KAE8166361.1"/>
    </source>
</evidence>
<reference evidence="1 2" key="1">
    <citation type="submission" date="2019-04" db="EMBL/GenBank/DDBJ databases">
        <title>Friends and foes A comparative genomics study of 23 Aspergillus species from section Flavi.</title>
        <authorList>
            <consortium name="DOE Joint Genome Institute"/>
            <person name="Kjaerbolling I."/>
            <person name="Vesth T."/>
            <person name="Frisvad J.C."/>
            <person name="Nybo J.L."/>
            <person name="Theobald S."/>
            <person name="Kildgaard S."/>
            <person name="Isbrandt T."/>
            <person name="Kuo A."/>
            <person name="Sato A."/>
            <person name="Lyhne E.K."/>
            <person name="Kogle M.E."/>
            <person name="Wiebenga A."/>
            <person name="Kun R.S."/>
            <person name="Lubbers R.J."/>
            <person name="Makela M.R."/>
            <person name="Barry K."/>
            <person name="Chovatia M."/>
            <person name="Clum A."/>
            <person name="Daum C."/>
            <person name="Haridas S."/>
            <person name="He G."/>
            <person name="LaButti K."/>
            <person name="Lipzen A."/>
            <person name="Mondo S."/>
            <person name="Riley R."/>
            <person name="Salamov A."/>
            <person name="Simmons B.A."/>
            <person name="Magnuson J.K."/>
            <person name="Henrissat B."/>
            <person name="Mortensen U.H."/>
            <person name="Larsen T.O."/>
            <person name="Devries R.P."/>
            <person name="Grigoriev I.V."/>
            <person name="Machida M."/>
            <person name="Baker S.E."/>
            <person name="Andersen M.R."/>
        </authorList>
    </citation>
    <scope>NUCLEOTIDE SEQUENCE [LARGE SCALE GENOMIC DNA]</scope>
    <source>
        <strain evidence="1 2">CBS 117626</strain>
    </source>
</reference>
<dbReference type="EMBL" id="ML738594">
    <property type="protein sequence ID" value="KAE8166361.1"/>
    <property type="molecule type" value="Genomic_DNA"/>
</dbReference>
<dbReference type="Proteomes" id="UP000326950">
    <property type="component" value="Unassembled WGS sequence"/>
</dbReference>
<dbReference type="AlphaFoldDB" id="A0A5N6V8Z1"/>
<evidence type="ECO:0000313" key="2">
    <source>
        <dbReference type="Proteomes" id="UP000326950"/>
    </source>
</evidence>
<organism evidence="1 2">
    <name type="scientific">Aspergillus tamarii</name>
    <dbReference type="NCBI Taxonomy" id="41984"/>
    <lineage>
        <taxon>Eukaryota</taxon>
        <taxon>Fungi</taxon>
        <taxon>Dikarya</taxon>
        <taxon>Ascomycota</taxon>
        <taxon>Pezizomycotina</taxon>
        <taxon>Eurotiomycetes</taxon>
        <taxon>Eurotiomycetidae</taxon>
        <taxon>Eurotiales</taxon>
        <taxon>Aspergillaceae</taxon>
        <taxon>Aspergillus</taxon>
        <taxon>Aspergillus subgen. Circumdati</taxon>
    </lineage>
</organism>
<accession>A0A5N6V8Z1</accession>
<name>A0A5N6V8Z1_ASPTM</name>
<proteinExistence type="predicted"/>
<protein>
    <submittedName>
        <fullName evidence="1">Uncharacterized protein</fullName>
    </submittedName>
</protein>
<gene>
    <name evidence="1" type="ORF">BDV40DRAFT_3441</name>
</gene>
<sequence length="73" mass="8002">MCVVEFSILYPRNSGSLSEYVLCYTRVLGPHRLRAVRPDRALPNPAGSTAYESVTGRLCCQSPSGCPCRRLGL</sequence>
<keyword evidence="2" id="KW-1185">Reference proteome</keyword>